<sequence>MDCPITFRCPQTGSEVDAILRQPKEDCRFETVTCPACTRLHFIHTMTGALIPPTLLGPANWTP</sequence>
<evidence type="ECO:0000313" key="1">
    <source>
        <dbReference type="EMBL" id="BAM87463.1"/>
    </source>
</evidence>
<dbReference type="RefSeq" id="WP_015664594.1">
    <property type="nucleotide sequence ID" value="NC_020453.1"/>
</dbReference>
<keyword evidence="2" id="KW-1185">Reference proteome</keyword>
<dbReference type="Proteomes" id="UP000011841">
    <property type="component" value="Chromosome"/>
</dbReference>
<reference evidence="1 2" key="1">
    <citation type="journal article" date="2013" name="Appl. Environ. Microbiol.">
        <title>Genome analysis suggests that the soil oligotrophic bacterium Agromonas oligotrophica (Bradyrhizobium oligotrophicum) is a nitrogen-fixing symbiont of Aeschynomene indica.</title>
        <authorList>
            <person name="Okubo T."/>
            <person name="Fukushima S."/>
            <person name="Itakura M."/>
            <person name="Oshima K."/>
            <person name="Longtonglang A."/>
            <person name="Teaumroong N."/>
            <person name="Mitsui H."/>
            <person name="Hattori M."/>
            <person name="Hattori R."/>
            <person name="Hattori T."/>
            <person name="Minamisawa K."/>
        </authorList>
    </citation>
    <scope>NUCLEOTIDE SEQUENCE [LARGE SCALE GENOMIC DNA]</scope>
    <source>
        <strain evidence="1 2">S58</strain>
    </source>
</reference>
<proteinExistence type="predicted"/>
<dbReference type="OrthoDB" id="8242572at2"/>
<dbReference type="AlphaFoldDB" id="M4Z2K3"/>
<dbReference type="GeneID" id="301815398"/>
<gene>
    <name evidence="1" type="ORF">S58_14550</name>
</gene>
<dbReference type="PATRIC" id="fig|1245469.3.peg.1487"/>
<protein>
    <submittedName>
        <fullName evidence="1">Uncharacterized protein</fullName>
    </submittedName>
</protein>
<dbReference type="EMBL" id="AP012603">
    <property type="protein sequence ID" value="BAM87463.1"/>
    <property type="molecule type" value="Genomic_DNA"/>
</dbReference>
<dbReference type="HOGENOM" id="CLU_195081_0_0_5"/>
<name>M4Z2K3_9BRAD</name>
<accession>M4Z2K3</accession>
<organism evidence="1 2">
    <name type="scientific">Bradyrhizobium oligotrophicum S58</name>
    <dbReference type="NCBI Taxonomy" id="1245469"/>
    <lineage>
        <taxon>Bacteria</taxon>
        <taxon>Pseudomonadati</taxon>
        <taxon>Pseudomonadota</taxon>
        <taxon>Alphaproteobacteria</taxon>
        <taxon>Hyphomicrobiales</taxon>
        <taxon>Nitrobacteraceae</taxon>
        <taxon>Bradyrhizobium</taxon>
    </lineage>
</organism>
<evidence type="ECO:0000313" key="2">
    <source>
        <dbReference type="Proteomes" id="UP000011841"/>
    </source>
</evidence>
<dbReference type="KEGG" id="aol:S58_14550"/>